<dbReference type="Pfam" id="PF00106">
    <property type="entry name" value="adh_short"/>
    <property type="match status" value="1"/>
</dbReference>
<evidence type="ECO:0000256" key="2">
    <source>
        <dbReference type="ARBA" id="ARBA00022857"/>
    </source>
</evidence>
<dbReference type="EMBL" id="KL647405">
    <property type="protein sequence ID" value="KEY75039.1"/>
    <property type="molecule type" value="Genomic_DNA"/>
</dbReference>
<comment type="similarity">
    <text evidence="1">Belongs to the short-chain dehydrogenases/reductases (SDR) family.</text>
</comment>
<dbReference type="SUPFAM" id="SSF51735">
    <property type="entry name" value="NAD(P)-binding Rossmann-fold domains"/>
    <property type="match status" value="1"/>
</dbReference>
<organism evidence="4 5">
    <name type="scientific">Stachybotrys chartarum (strain CBS 109288 / IBT 7711)</name>
    <name type="common">Toxic black mold</name>
    <name type="synonym">Stilbospora chartarum</name>
    <dbReference type="NCBI Taxonomy" id="1280523"/>
    <lineage>
        <taxon>Eukaryota</taxon>
        <taxon>Fungi</taxon>
        <taxon>Dikarya</taxon>
        <taxon>Ascomycota</taxon>
        <taxon>Pezizomycotina</taxon>
        <taxon>Sordariomycetes</taxon>
        <taxon>Hypocreomycetidae</taxon>
        <taxon>Hypocreales</taxon>
        <taxon>Stachybotryaceae</taxon>
        <taxon>Stachybotrys</taxon>
    </lineage>
</organism>
<dbReference type="PRINTS" id="PR00081">
    <property type="entry name" value="GDHRDH"/>
</dbReference>
<evidence type="ECO:0000256" key="1">
    <source>
        <dbReference type="ARBA" id="ARBA00006484"/>
    </source>
</evidence>
<dbReference type="InterPro" id="IPR020904">
    <property type="entry name" value="Sc_DH/Rdtase_CS"/>
</dbReference>
<evidence type="ECO:0000313" key="4">
    <source>
        <dbReference type="EMBL" id="KEY75039.1"/>
    </source>
</evidence>
<evidence type="ECO:0000313" key="5">
    <source>
        <dbReference type="Proteomes" id="UP000028045"/>
    </source>
</evidence>
<proteinExistence type="inferred from homology"/>
<dbReference type="InterPro" id="IPR002347">
    <property type="entry name" value="SDR_fam"/>
</dbReference>
<gene>
    <name evidence="4" type="ORF">S7711_01373</name>
</gene>
<keyword evidence="5" id="KW-1185">Reference proteome</keyword>
<dbReference type="Gene3D" id="3.40.50.720">
    <property type="entry name" value="NAD(P)-binding Rossmann-like Domain"/>
    <property type="match status" value="1"/>
</dbReference>
<dbReference type="PANTHER" id="PTHR24320:SF236">
    <property type="entry name" value="SHORT-CHAIN DEHYDROGENASE-RELATED"/>
    <property type="match status" value="1"/>
</dbReference>
<protein>
    <submittedName>
        <fullName evidence="4">Uncharacterized protein</fullName>
    </submittedName>
</protein>
<reference evidence="4 5" key="1">
    <citation type="journal article" date="2014" name="BMC Genomics">
        <title>Comparative genome sequencing reveals chemotype-specific gene clusters in the toxigenic black mold Stachybotrys.</title>
        <authorList>
            <person name="Semeiks J."/>
            <person name="Borek D."/>
            <person name="Otwinowski Z."/>
            <person name="Grishin N.V."/>
        </authorList>
    </citation>
    <scope>NUCLEOTIDE SEQUENCE [LARGE SCALE GENOMIC DNA]</scope>
    <source>
        <strain evidence="5">CBS 109288 / IBT 7711</strain>
    </source>
</reference>
<dbReference type="InterPro" id="IPR036291">
    <property type="entry name" value="NAD(P)-bd_dom_sf"/>
</dbReference>
<name>A0A084BBW0_STACB</name>
<keyword evidence="2" id="KW-0521">NADP</keyword>
<dbReference type="PROSITE" id="PS00061">
    <property type="entry name" value="ADH_SHORT"/>
    <property type="match status" value="1"/>
</dbReference>
<accession>A0A084BBW0</accession>
<dbReference type="HOGENOM" id="CLU_010194_44_6_1"/>
<keyword evidence="3" id="KW-0560">Oxidoreductase</keyword>
<dbReference type="PANTHER" id="PTHR24320">
    <property type="entry name" value="RETINOL DEHYDROGENASE"/>
    <property type="match status" value="1"/>
</dbReference>
<dbReference type="AlphaFoldDB" id="A0A084BBW0"/>
<dbReference type="OrthoDB" id="191139at2759"/>
<evidence type="ECO:0000256" key="3">
    <source>
        <dbReference type="ARBA" id="ARBA00023002"/>
    </source>
</evidence>
<dbReference type="Proteomes" id="UP000028045">
    <property type="component" value="Unassembled WGS sequence"/>
</dbReference>
<sequence>MGSALSQAWPPAPRFTEKDVPDQHGKVFIVTGGSSGVGKALTKILYSFNAKIYIANRPGAKIESAISEIRDTVSTSTGELVFLPINLDDLNSVRKAAEEFTRKEKRLDMLWNNAGVMLPPAGSVSEQGYELQLGVNCLAALLFTRLLTPVMKRTAERAEKGSVRVLWVSSSAAELFSPAGGGVKLDNLDYHMPVSETVKYAISKAGMVLLSHEYAERHRGDGIVSVVRPCLQWVEDVQLMAQSMNPGNLKSDLGRSMPGLTTAIFRRISWNPVYGANTELFSAFSPEITLDNSGCWVIPWGRISPVRQDIADAGVRRAENEAALSQQFWDWCEEELKGYGIRQT</sequence>
<dbReference type="GO" id="GO:0016491">
    <property type="term" value="F:oxidoreductase activity"/>
    <property type="evidence" value="ECO:0007669"/>
    <property type="project" value="UniProtKB-KW"/>
</dbReference>